<evidence type="ECO:0000313" key="3">
    <source>
        <dbReference type="EMBL" id="GEE00895.1"/>
    </source>
</evidence>
<dbReference type="InterPro" id="IPR018713">
    <property type="entry name" value="MPAB/Lcp_cat_dom"/>
</dbReference>
<protein>
    <recommendedName>
        <fullName evidence="2">ER-bound oxygenase mpaB/mpaB'/Rubber oxygenase catalytic domain-containing protein</fullName>
    </recommendedName>
</protein>
<dbReference type="Pfam" id="PF09995">
    <property type="entry name" value="MPAB_Lcp_cat"/>
    <property type="match status" value="1"/>
</dbReference>
<accession>A0A7I9V683</accession>
<feature type="region of interest" description="Disordered" evidence="1">
    <location>
        <begin position="230"/>
        <end position="250"/>
    </location>
</feature>
<comment type="caution">
    <text evidence="3">The sequence shown here is derived from an EMBL/GenBank/DDBJ whole genome shotgun (WGS) entry which is preliminary data.</text>
</comment>
<dbReference type="PANTHER" id="PTHR36151">
    <property type="entry name" value="BLR2777 PROTEIN"/>
    <property type="match status" value="1"/>
</dbReference>
<dbReference type="Proteomes" id="UP000444960">
    <property type="component" value="Unassembled WGS sequence"/>
</dbReference>
<gene>
    <name evidence="3" type="ORF">nbrc107696_13410</name>
</gene>
<feature type="domain" description="ER-bound oxygenase mpaB/mpaB'/Rubber oxygenase catalytic" evidence="2">
    <location>
        <begin position="1"/>
        <end position="220"/>
    </location>
</feature>
<dbReference type="GO" id="GO:0016491">
    <property type="term" value="F:oxidoreductase activity"/>
    <property type="evidence" value="ECO:0007669"/>
    <property type="project" value="InterPro"/>
</dbReference>
<reference evidence="4" key="1">
    <citation type="submission" date="2019-06" db="EMBL/GenBank/DDBJ databases">
        <title>Gordonia isolated from sludge of a wastewater treatment plant.</title>
        <authorList>
            <person name="Tamura T."/>
            <person name="Aoyama K."/>
            <person name="Kang Y."/>
            <person name="Saito S."/>
            <person name="Akiyama N."/>
            <person name="Yazawa K."/>
            <person name="Gonoi T."/>
            <person name="Mikami Y."/>
        </authorList>
    </citation>
    <scope>NUCLEOTIDE SEQUENCE [LARGE SCALE GENOMIC DNA]</scope>
    <source>
        <strain evidence="4">NBRC 107696</strain>
    </source>
</reference>
<dbReference type="EMBL" id="BJOV01000003">
    <property type="protein sequence ID" value="GEE00895.1"/>
    <property type="molecule type" value="Genomic_DNA"/>
</dbReference>
<dbReference type="AlphaFoldDB" id="A0A7I9V683"/>
<sequence length="250" mass="28306">MQLAHPAIAPTEAQSGAYANRGAQRWSGTVNYLRMVAGGDDEVNRLLVREVNRVHAGVRVPDGSAVRRPAFDADNQRWVAATWFLSMIDVYRLLVSDIDDDVLDLLLADFARVGSILQMDLDDWPRDFTAFEEYVAAVQEGFPSSLPRSGPDADPEQVLPGDVAAQVFSAYSLPFRFVRWAPRIRVLTWGMAGPDLRTVYGIDWNDETQRRFEATVRRLRRITARHPFRRRRARRSTRRAIDGLRPQAGA</sequence>
<proteinExistence type="predicted"/>
<evidence type="ECO:0000256" key="1">
    <source>
        <dbReference type="SAM" id="MobiDB-lite"/>
    </source>
</evidence>
<name>A0A7I9V683_9ACTN</name>
<keyword evidence="4" id="KW-1185">Reference proteome</keyword>
<organism evidence="3 4">
    <name type="scientific">Gordonia spumicola</name>
    <dbReference type="NCBI Taxonomy" id="589161"/>
    <lineage>
        <taxon>Bacteria</taxon>
        <taxon>Bacillati</taxon>
        <taxon>Actinomycetota</taxon>
        <taxon>Actinomycetes</taxon>
        <taxon>Mycobacteriales</taxon>
        <taxon>Gordoniaceae</taxon>
        <taxon>Gordonia</taxon>
    </lineage>
</organism>
<evidence type="ECO:0000259" key="2">
    <source>
        <dbReference type="Pfam" id="PF09995"/>
    </source>
</evidence>
<evidence type="ECO:0000313" key="4">
    <source>
        <dbReference type="Proteomes" id="UP000444960"/>
    </source>
</evidence>
<dbReference type="PANTHER" id="PTHR36151:SF3">
    <property type="entry name" value="ER-BOUND OXYGENASE MPAB_MPAB'_RUBBER OXYGENASE CATALYTIC DOMAIN-CONTAINING PROTEIN"/>
    <property type="match status" value="1"/>
</dbReference>